<dbReference type="InterPro" id="IPR016032">
    <property type="entry name" value="Sig_transdc_resp-reg_C-effctor"/>
</dbReference>
<gene>
    <name evidence="5" type="ORF">G7Y85_14175</name>
</gene>
<evidence type="ECO:0000256" key="2">
    <source>
        <dbReference type="ARBA" id="ARBA00023125"/>
    </source>
</evidence>
<keyword evidence="3" id="KW-0804">Transcription</keyword>
<dbReference type="PROSITE" id="PS00622">
    <property type="entry name" value="HTH_LUXR_1"/>
    <property type="match status" value="1"/>
</dbReference>
<dbReference type="Gene3D" id="1.10.10.10">
    <property type="entry name" value="Winged helix-like DNA-binding domain superfamily/Winged helix DNA-binding domain"/>
    <property type="match status" value="1"/>
</dbReference>
<dbReference type="PANTHER" id="PTHR44688:SF16">
    <property type="entry name" value="DNA-BINDING TRANSCRIPTIONAL ACTIVATOR DEVR_DOSR"/>
    <property type="match status" value="1"/>
</dbReference>
<sequence>MNEERDQHSSYPEIFKHVSPREMQVIYLLILGRTTREIGAQLGLSPHTVNQYKVAVYEKLHVKGAVALVRHAVLDGWLGDIV</sequence>
<dbReference type="RefSeq" id="WP_166258374.1">
    <property type="nucleotide sequence ID" value="NZ_JAAMOW010000007.1"/>
</dbReference>
<proteinExistence type="predicted"/>
<dbReference type="SUPFAM" id="SSF46894">
    <property type="entry name" value="C-terminal effector domain of the bipartite response regulators"/>
    <property type="match status" value="1"/>
</dbReference>
<dbReference type="Pfam" id="PF00196">
    <property type="entry name" value="GerE"/>
    <property type="match status" value="1"/>
</dbReference>
<dbReference type="InterPro" id="IPR000792">
    <property type="entry name" value="Tscrpt_reg_LuxR_C"/>
</dbReference>
<dbReference type="PROSITE" id="PS50043">
    <property type="entry name" value="HTH_LUXR_2"/>
    <property type="match status" value="1"/>
</dbReference>
<dbReference type="AlphaFoldDB" id="A0A6M2BVE1"/>
<feature type="domain" description="HTH luxR-type" evidence="4">
    <location>
        <begin position="11"/>
        <end position="76"/>
    </location>
</feature>
<keyword evidence="1" id="KW-0805">Transcription regulation</keyword>
<evidence type="ECO:0000313" key="5">
    <source>
        <dbReference type="EMBL" id="NGY05917.1"/>
    </source>
</evidence>
<protein>
    <submittedName>
        <fullName evidence="5">Helix-turn-helix transcriptional regulator</fullName>
    </submittedName>
</protein>
<comment type="caution">
    <text evidence="5">The sequence shown here is derived from an EMBL/GenBank/DDBJ whole genome shotgun (WGS) entry which is preliminary data.</text>
</comment>
<dbReference type="GO" id="GO:0003677">
    <property type="term" value="F:DNA binding"/>
    <property type="evidence" value="ECO:0007669"/>
    <property type="project" value="UniProtKB-KW"/>
</dbReference>
<dbReference type="PRINTS" id="PR00038">
    <property type="entry name" value="HTHLUXR"/>
</dbReference>
<keyword evidence="6" id="KW-1185">Reference proteome</keyword>
<dbReference type="Proteomes" id="UP000472676">
    <property type="component" value="Unassembled WGS sequence"/>
</dbReference>
<reference evidence="5 6" key="1">
    <citation type="journal article" date="2014" name="Int. J. Syst. Evol. Microbiol.">
        <title>Solimonas terrae sp. nov., isolated from soil.</title>
        <authorList>
            <person name="Kim S.J."/>
            <person name="Moon J.Y."/>
            <person name="Weon H.Y."/>
            <person name="Ahn J.H."/>
            <person name="Chen W.M."/>
            <person name="Kwon S.W."/>
        </authorList>
    </citation>
    <scope>NUCLEOTIDE SEQUENCE [LARGE SCALE GENOMIC DNA]</scope>
    <source>
        <strain evidence="5 6">KIS83-12</strain>
    </source>
</reference>
<dbReference type="EMBL" id="JAAMOW010000007">
    <property type="protein sequence ID" value="NGY05917.1"/>
    <property type="molecule type" value="Genomic_DNA"/>
</dbReference>
<dbReference type="GO" id="GO:0006355">
    <property type="term" value="P:regulation of DNA-templated transcription"/>
    <property type="evidence" value="ECO:0007669"/>
    <property type="project" value="InterPro"/>
</dbReference>
<dbReference type="InterPro" id="IPR036388">
    <property type="entry name" value="WH-like_DNA-bd_sf"/>
</dbReference>
<organism evidence="5 6">
    <name type="scientific">Solimonas terrae</name>
    <dbReference type="NCBI Taxonomy" id="1396819"/>
    <lineage>
        <taxon>Bacteria</taxon>
        <taxon>Pseudomonadati</taxon>
        <taxon>Pseudomonadota</taxon>
        <taxon>Gammaproteobacteria</taxon>
        <taxon>Nevskiales</taxon>
        <taxon>Nevskiaceae</taxon>
        <taxon>Solimonas</taxon>
    </lineage>
</organism>
<dbReference type="SMART" id="SM00421">
    <property type="entry name" value="HTH_LUXR"/>
    <property type="match status" value="1"/>
</dbReference>
<evidence type="ECO:0000256" key="3">
    <source>
        <dbReference type="ARBA" id="ARBA00023163"/>
    </source>
</evidence>
<name>A0A6M2BVE1_9GAMM</name>
<accession>A0A6M2BVE1</accession>
<dbReference type="CDD" id="cd06170">
    <property type="entry name" value="LuxR_C_like"/>
    <property type="match status" value="1"/>
</dbReference>
<keyword evidence="2" id="KW-0238">DNA-binding</keyword>
<evidence type="ECO:0000313" key="6">
    <source>
        <dbReference type="Proteomes" id="UP000472676"/>
    </source>
</evidence>
<evidence type="ECO:0000259" key="4">
    <source>
        <dbReference type="PROSITE" id="PS50043"/>
    </source>
</evidence>
<evidence type="ECO:0000256" key="1">
    <source>
        <dbReference type="ARBA" id="ARBA00023015"/>
    </source>
</evidence>
<dbReference type="PANTHER" id="PTHR44688">
    <property type="entry name" value="DNA-BINDING TRANSCRIPTIONAL ACTIVATOR DEVR_DOSR"/>
    <property type="match status" value="1"/>
</dbReference>